<comment type="caution">
    <text evidence="2">The sequence shown here is derived from an EMBL/GenBank/DDBJ whole genome shotgun (WGS) entry which is preliminary data.</text>
</comment>
<feature type="chain" id="PRO_5046191404" description="DUF4848 domain-containing protein" evidence="1">
    <location>
        <begin position="22"/>
        <end position="287"/>
    </location>
</feature>
<protein>
    <recommendedName>
        <fullName evidence="4">DUF4848 domain-containing protein</fullName>
    </recommendedName>
</protein>
<sequence>MNKSFLFAGLALCLMSSCCQEFDVDNLAESQVNSRTLSCLDMLEFETRSDFDHAVLNVEYYVDSIKKNFRFISLYDEYERAWDLSDKYYESEEKYQEFKKMFPGLYFPEYKDDYSFFLPVRNEAVAKLLNNKGYVKIGNKVVDITDIKTPEDLLELRLLAPDDAITYSVDHNTEFENNIPEQADGDRKFWLNTYAGNFVRMEANFRKKSVFGRWRNYKSKTTLVGSLYYASGVVHFPITSSQDKKGPHVYEAFPGGVGAYYPCHGTFTIDYQGLGKFKFKVNKQKPD</sequence>
<keyword evidence="1" id="KW-0732">Signal</keyword>
<dbReference type="CDD" id="cd14446">
    <property type="entry name" value="bt3222_like"/>
    <property type="match status" value="1"/>
</dbReference>
<evidence type="ECO:0008006" key="4">
    <source>
        <dbReference type="Google" id="ProtNLM"/>
    </source>
</evidence>
<dbReference type="EMBL" id="JACJJW010000052">
    <property type="protein sequence ID" value="MBM6759695.1"/>
    <property type="molecule type" value="Genomic_DNA"/>
</dbReference>
<gene>
    <name evidence="2" type="ORF">H6A31_13575</name>
</gene>
<reference evidence="2 3" key="1">
    <citation type="journal article" date="2021" name="Sci. Rep.">
        <title>The distribution of antibiotic resistance genes in chicken gut microbiota commensals.</title>
        <authorList>
            <person name="Juricova H."/>
            <person name="Matiasovicova J."/>
            <person name="Kubasova T."/>
            <person name="Cejkova D."/>
            <person name="Rychlik I."/>
        </authorList>
    </citation>
    <scope>NUCLEOTIDE SEQUENCE [LARGE SCALE GENOMIC DNA]</scope>
    <source>
        <strain evidence="2 3">An801</strain>
    </source>
</reference>
<name>A0ABS2EYD1_9BACE</name>
<accession>A0ABS2EYD1</accession>
<evidence type="ECO:0000313" key="2">
    <source>
        <dbReference type="EMBL" id="MBM6759695.1"/>
    </source>
</evidence>
<proteinExistence type="predicted"/>
<evidence type="ECO:0000256" key="1">
    <source>
        <dbReference type="SAM" id="SignalP"/>
    </source>
</evidence>
<dbReference type="PROSITE" id="PS51257">
    <property type="entry name" value="PROKAR_LIPOPROTEIN"/>
    <property type="match status" value="1"/>
</dbReference>
<feature type="signal peptide" evidence="1">
    <location>
        <begin position="1"/>
        <end position="21"/>
    </location>
</feature>
<keyword evidence="3" id="KW-1185">Reference proteome</keyword>
<dbReference type="RefSeq" id="WP_022353066.1">
    <property type="nucleotide sequence ID" value="NZ_DAJPEN010000001.1"/>
</dbReference>
<organism evidence="2 3">
    <name type="scientific">Bacteroides mediterraneensis</name>
    <dbReference type="NCBI Taxonomy" id="1841856"/>
    <lineage>
        <taxon>Bacteria</taxon>
        <taxon>Pseudomonadati</taxon>
        <taxon>Bacteroidota</taxon>
        <taxon>Bacteroidia</taxon>
        <taxon>Bacteroidales</taxon>
        <taxon>Bacteroidaceae</taxon>
        <taxon>Bacteroides</taxon>
    </lineage>
</organism>
<dbReference type="InterPro" id="IPR032318">
    <property type="entry name" value="DUF4848"/>
</dbReference>
<evidence type="ECO:0000313" key="3">
    <source>
        <dbReference type="Proteomes" id="UP000703295"/>
    </source>
</evidence>
<dbReference type="Proteomes" id="UP000703295">
    <property type="component" value="Unassembled WGS sequence"/>
</dbReference>